<dbReference type="InterPro" id="IPR032466">
    <property type="entry name" value="Metal_Hydrolase"/>
</dbReference>
<keyword evidence="1" id="KW-0456">Lyase</keyword>
<organism evidence="3 4">
    <name type="scientific">Sporichthya brevicatena</name>
    <dbReference type="NCBI Taxonomy" id="171442"/>
    <lineage>
        <taxon>Bacteria</taxon>
        <taxon>Bacillati</taxon>
        <taxon>Actinomycetota</taxon>
        <taxon>Actinomycetes</taxon>
        <taxon>Sporichthyales</taxon>
        <taxon>Sporichthyaceae</taxon>
        <taxon>Sporichthya</taxon>
    </lineage>
</organism>
<dbReference type="InterPro" id="IPR032465">
    <property type="entry name" value="ACMSD"/>
</dbReference>
<dbReference type="InterPro" id="IPR006680">
    <property type="entry name" value="Amidohydro-rel"/>
</dbReference>
<keyword evidence="4" id="KW-1185">Reference proteome</keyword>
<evidence type="ECO:0000313" key="3">
    <source>
        <dbReference type="EMBL" id="GAA0607898.1"/>
    </source>
</evidence>
<name>A0ABN1GB65_9ACTN</name>
<evidence type="ECO:0000256" key="1">
    <source>
        <dbReference type="ARBA" id="ARBA00023239"/>
    </source>
</evidence>
<dbReference type="EMBL" id="BAAAHE010000007">
    <property type="protein sequence ID" value="GAA0607898.1"/>
    <property type="molecule type" value="Genomic_DNA"/>
</dbReference>
<protein>
    <recommendedName>
        <fullName evidence="2">Amidohydrolase-related domain-containing protein</fullName>
    </recommendedName>
</protein>
<comment type="caution">
    <text evidence="3">The sequence shown here is derived from an EMBL/GenBank/DDBJ whole genome shotgun (WGS) entry which is preliminary data.</text>
</comment>
<accession>A0ABN1GB65</accession>
<dbReference type="SUPFAM" id="SSF51556">
    <property type="entry name" value="Metallo-dependent hydrolases"/>
    <property type="match status" value="1"/>
</dbReference>
<feature type="domain" description="Amidohydrolase-related" evidence="2">
    <location>
        <begin position="54"/>
        <end position="272"/>
    </location>
</feature>
<dbReference type="Pfam" id="PF04909">
    <property type="entry name" value="Amidohydro_2"/>
    <property type="match status" value="1"/>
</dbReference>
<evidence type="ECO:0000259" key="2">
    <source>
        <dbReference type="Pfam" id="PF04909"/>
    </source>
</evidence>
<sequence length="274" mass="30167">MTTSEPLPLPSGVVDAWINPNLGALTNAATALFPDLAARMERGTTLEQLIDEMDAAGVAKGVLCSGYAGDGDREWCVRARDRYPERFALSHVVDPREGMAAVRLVEELVTGEGHRLIRLLGLQTQLYYNDPAYYPIYAKCVELGVPVSVNVGFPGPHVPSKYQDPLPVDDVCAFFPDLKIVLAHGGEPWVDVCVKLMVKWPNVSWMSSAIAPKHIPAAILQYANTRGADRIMWASDYPLLTHERCLAEAVRLPFRDAAKLERFLSLNASAMFFA</sequence>
<reference evidence="3 4" key="1">
    <citation type="journal article" date="2019" name="Int. J. Syst. Evol. Microbiol.">
        <title>The Global Catalogue of Microorganisms (GCM) 10K type strain sequencing project: providing services to taxonomists for standard genome sequencing and annotation.</title>
        <authorList>
            <consortium name="The Broad Institute Genomics Platform"/>
            <consortium name="The Broad Institute Genome Sequencing Center for Infectious Disease"/>
            <person name="Wu L."/>
            <person name="Ma J."/>
        </authorList>
    </citation>
    <scope>NUCLEOTIDE SEQUENCE [LARGE SCALE GENOMIC DNA]</scope>
    <source>
        <strain evidence="3 4">JCM 10671</strain>
    </source>
</reference>
<evidence type="ECO:0000313" key="4">
    <source>
        <dbReference type="Proteomes" id="UP001500957"/>
    </source>
</evidence>
<dbReference type="Proteomes" id="UP001500957">
    <property type="component" value="Unassembled WGS sequence"/>
</dbReference>
<proteinExistence type="predicted"/>
<dbReference type="PANTHER" id="PTHR21240:SF19">
    <property type="entry name" value="CATALYTIC_ HYDROLASE"/>
    <property type="match status" value="1"/>
</dbReference>
<gene>
    <name evidence="3" type="ORF">GCM10009547_07300</name>
</gene>
<dbReference type="PANTHER" id="PTHR21240">
    <property type="entry name" value="2-AMINO-3-CARBOXYLMUCONATE-6-SEMIALDEHYDE DECARBOXYLASE"/>
    <property type="match status" value="1"/>
</dbReference>
<dbReference type="Gene3D" id="3.20.20.140">
    <property type="entry name" value="Metal-dependent hydrolases"/>
    <property type="match status" value="1"/>
</dbReference>
<dbReference type="RefSeq" id="WP_344601703.1">
    <property type="nucleotide sequence ID" value="NZ_BAAAHE010000007.1"/>
</dbReference>